<evidence type="ECO:0000256" key="1">
    <source>
        <dbReference type="SAM" id="MobiDB-lite"/>
    </source>
</evidence>
<sequence length="362" mass="42542">MNSLLSYGSDDDYDDSSEEKQTDSYAPSSKTYRKFGTPKQEDVNYDEVQMSLSEDSDGEDQQAPKQPKEAPRARDESRWDSREERGGSRPRDDHRRKDRRDERYGGRNEREEDRTARHREGREEERGARERYRPEKEEDRPKEKRDDRRGKSKERYSNKDDRYRDRGDRDRRERERRRSRSPRDRDRRRSRSPRRSRSRSKDRGGRGGYSKRYDRASAKMERLEKMDMQYQQHPAAAPQQRAGEPGDNGAKDRFFMPGITGRFRDQIEKRKLLWQKKAPERQETVVAPAALPAGPRATKGKVANKFKRLMGIKSVGEGSNTAADVLKKQEEMFSSMEQQYEVARTATHTMRGVGLGFGSYQR</sequence>
<evidence type="ECO:0000259" key="2">
    <source>
        <dbReference type="Pfam" id="PF15477"/>
    </source>
</evidence>
<keyword evidence="4" id="KW-1185">Reference proteome</keyword>
<feature type="compositionally biased region" description="Basic and acidic residues" evidence="1">
    <location>
        <begin position="66"/>
        <end position="173"/>
    </location>
</feature>
<dbReference type="PANTHER" id="PTHR22426:SF2">
    <property type="entry name" value="ARGININE_SERINE-RICH COILED-COIL PROTEIN 2"/>
    <property type="match status" value="1"/>
</dbReference>
<gene>
    <name evidence="3" type="ORF">NQ318_005705</name>
</gene>
<comment type="caution">
    <text evidence="3">The sequence shown here is derived from an EMBL/GenBank/DDBJ whole genome shotgun (WGS) entry which is preliminary data.</text>
</comment>
<feature type="compositionally biased region" description="Low complexity" evidence="1">
    <location>
        <begin position="229"/>
        <end position="242"/>
    </location>
</feature>
<evidence type="ECO:0000313" key="4">
    <source>
        <dbReference type="Proteomes" id="UP001162162"/>
    </source>
</evidence>
<feature type="region of interest" description="Disordered" evidence="1">
    <location>
        <begin position="1"/>
        <end position="256"/>
    </location>
</feature>
<evidence type="ECO:0000313" key="3">
    <source>
        <dbReference type="EMBL" id="KAJ8939344.1"/>
    </source>
</evidence>
<accession>A0AAV8XLJ7</accession>
<dbReference type="Pfam" id="PF15477">
    <property type="entry name" value="SMAP"/>
    <property type="match status" value="1"/>
</dbReference>
<organism evidence="3 4">
    <name type="scientific">Aromia moschata</name>
    <dbReference type="NCBI Taxonomy" id="1265417"/>
    <lineage>
        <taxon>Eukaryota</taxon>
        <taxon>Metazoa</taxon>
        <taxon>Ecdysozoa</taxon>
        <taxon>Arthropoda</taxon>
        <taxon>Hexapoda</taxon>
        <taxon>Insecta</taxon>
        <taxon>Pterygota</taxon>
        <taxon>Neoptera</taxon>
        <taxon>Endopterygota</taxon>
        <taxon>Coleoptera</taxon>
        <taxon>Polyphaga</taxon>
        <taxon>Cucujiformia</taxon>
        <taxon>Chrysomeloidea</taxon>
        <taxon>Cerambycidae</taxon>
        <taxon>Cerambycinae</taxon>
        <taxon>Callichromatini</taxon>
        <taxon>Aromia</taxon>
    </lineage>
</organism>
<feature type="compositionally biased region" description="Basic and acidic residues" evidence="1">
    <location>
        <begin position="199"/>
        <end position="227"/>
    </location>
</feature>
<dbReference type="Proteomes" id="UP001162162">
    <property type="component" value="Unassembled WGS sequence"/>
</dbReference>
<proteinExistence type="predicted"/>
<dbReference type="EMBL" id="JAPWTK010000494">
    <property type="protein sequence ID" value="KAJ8939344.1"/>
    <property type="molecule type" value="Genomic_DNA"/>
</dbReference>
<feature type="compositionally biased region" description="Basic residues" evidence="1">
    <location>
        <begin position="188"/>
        <end position="198"/>
    </location>
</feature>
<name>A0AAV8XLJ7_9CUCU</name>
<reference evidence="3" key="1">
    <citation type="journal article" date="2023" name="Insect Mol. Biol.">
        <title>Genome sequencing provides insights into the evolution of gene families encoding plant cell wall-degrading enzymes in longhorned beetles.</title>
        <authorList>
            <person name="Shin N.R."/>
            <person name="Okamura Y."/>
            <person name="Kirsch R."/>
            <person name="Pauchet Y."/>
        </authorList>
    </citation>
    <scope>NUCLEOTIDE SEQUENCE</scope>
    <source>
        <strain evidence="3">AMC_N1</strain>
    </source>
</reference>
<dbReference type="PANTHER" id="PTHR22426">
    <property type="entry name" value="ARGININE_SERINE-RICH COILED-COIL PROTEIN 2"/>
    <property type="match status" value="1"/>
</dbReference>
<dbReference type="AlphaFoldDB" id="A0AAV8XLJ7"/>
<protein>
    <recommendedName>
        <fullName evidence="2">Small acidic protein-like domain-containing protein</fullName>
    </recommendedName>
</protein>
<feature type="domain" description="Small acidic protein-like" evidence="2">
    <location>
        <begin position="299"/>
        <end position="356"/>
    </location>
</feature>
<dbReference type="InterPro" id="IPR028124">
    <property type="entry name" value="SMAP_dom"/>
</dbReference>